<feature type="transmembrane region" description="Helical" evidence="1">
    <location>
        <begin position="99"/>
        <end position="121"/>
    </location>
</feature>
<reference evidence="2" key="1">
    <citation type="journal article" date="2023" name="Mol. Phylogenet. Evol.">
        <title>Genome-scale phylogeny and comparative genomics of the fungal order Sordariales.</title>
        <authorList>
            <person name="Hensen N."/>
            <person name="Bonometti L."/>
            <person name="Westerberg I."/>
            <person name="Brannstrom I.O."/>
            <person name="Guillou S."/>
            <person name="Cros-Aarteil S."/>
            <person name="Calhoun S."/>
            <person name="Haridas S."/>
            <person name="Kuo A."/>
            <person name="Mondo S."/>
            <person name="Pangilinan J."/>
            <person name="Riley R."/>
            <person name="LaButti K."/>
            <person name="Andreopoulos B."/>
            <person name="Lipzen A."/>
            <person name="Chen C."/>
            <person name="Yan M."/>
            <person name="Daum C."/>
            <person name="Ng V."/>
            <person name="Clum A."/>
            <person name="Steindorff A."/>
            <person name="Ohm R.A."/>
            <person name="Martin F."/>
            <person name="Silar P."/>
            <person name="Natvig D.O."/>
            <person name="Lalanne C."/>
            <person name="Gautier V."/>
            <person name="Ament-Velasquez S.L."/>
            <person name="Kruys A."/>
            <person name="Hutchinson M.I."/>
            <person name="Powell A.J."/>
            <person name="Barry K."/>
            <person name="Miller A.N."/>
            <person name="Grigoriev I.V."/>
            <person name="Debuchy R."/>
            <person name="Gladieux P."/>
            <person name="Hiltunen Thoren M."/>
            <person name="Johannesson H."/>
        </authorList>
    </citation>
    <scope>NUCLEOTIDE SEQUENCE</scope>
    <source>
        <strain evidence="2">CBS 757.83</strain>
    </source>
</reference>
<keyword evidence="1" id="KW-1133">Transmembrane helix</keyword>
<protein>
    <submittedName>
        <fullName evidence="2">Uncharacterized protein</fullName>
    </submittedName>
</protein>
<reference evidence="2" key="2">
    <citation type="submission" date="2023-05" db="EMBL/GenBank/DDBJ databases">
        <authorList>
            <consortium name="Lawrence Berkeley National Laboratory"/>
            <person name="Steindorff A."/>
            <person name="Hensen N."/>
            <person name="Bonometti L."/>
            <person name="Westerberg I."/>
            <person name="Brannstrom I.O."/>
            <person name="Guillou S."/>
            <person name="Cros-Aarteil S."/>
            <person name="Calhoun S."/>
            <person name="Haridas S."/>
            <person name="Kuo A."/>
            <person name="Mondo S."/>
            <person name="Pangilinan J."/>
            <person name="Riley R."/>
            <person name="Labutti K."/>
            <person name="Andreopoulos B."/>
            <person name="Lipzen A."/>
            <person name="Chen C."/>
            <person name="Yanf M."/>
            <person name="Daum C."/>
            <person name="Ng V."/>
            <person name="Clum A."/>
            <person name="Ohm R."/>
            <person name="Martin F."/>
            <person name="Silar P."/>
            <person name="Natvig D."/>
            <person name="Lalanne C."/>
            <person name="Gautier V."/>
            <person name="Ament-Velasquez S.L."/>
            <person name="Kruys A."/>
            <person name="Hutchinson M.I."/>
            <person name="Powell A.J."/>
            <person name="Barry K."/>
            <person name="Miller A.N."/>
            <person name="Grigoriev I.V."/>
            <person name="Debuchy R."/>
            <person name="Gladieux P."/>
            <person name="Thoren M.H."/>
            <person name="Johannesson H."/>
        </authorList>
    </citation>
    <scope>NUCLEOTIDE SEQUENCE</scope>
    <source>
        <strain evidence="2">CBS 757.83</strain>
    </source>
</reference>
<gene>
    <name evidence="2" type="ORF">N658DRAFT_98985</name>
</gene>
<keyword evidence="3" id="KW-1185">Reference proteome</keyword>
<dbReference type="Proteomes" id="UP001305647">
    <property type="component" value="Unassembled WGS sequence"/>
</dbReference>
<feature type="transmembrane region" description="Helical" evidence="1">
    <location>
        <begin position="127"/>
        <end position="147"/>
    </location>
</feature>
<accession>A0AAN6T196</accession>
<evidence type="ECO:0000256" key="1">
    <source>
        <dbReference type="SAM" id="Phobius"/>
    </source>
</evidence>
<keyword evidence="1" id="KW-0812">Transmembrane</keyword>
<evidence type="ECO:0000313" key="3">
    <source>
        <dbReference type="Proteomes" id="UP001305647"/>
    </source>
</evidence>
<comment type="caution">
    <text evidence="2">The sequence shown here is derived from an EMBL/GenBank/DDBJ whole genome shotgun (WGS) entry which is preliminary data.</text>
</comment>
<proteinExistence type="predicted"/>
<dbReference type="AlphaFoldDB" id="A0AAN6T196"/>
<dbReference type="EMBL" id="MU863640">
    <property type="protein sequence ID" value="KAK4100571.1"/>
    <property type="molecule type" value="Genomic_DNA"/>
</dbReference>
<sequence length="148" mass="16631">MRMCPLCSFVARCGFSSVQPRQHTLCRPPASSGPTSPPTTGQTQAAGRIQMADCRDSHGAYGSWRLIQSSPGLFVNVDLTSTFYLLSSSSSFFSSSFSLLFFCCFLFLSLFLSFLFSLPFFSFLSSFLFFFVFFHTFLLFSFSHLNIE</sequence>
<name>A0AAN6T196_9PEZI</name>
<organism evidence="2 3">
    <name type="scientific">Parathielavia hyrcaniae</name>
    <dbReference type="NCBI Taxonomy" id="113614"/>
    <lineage>
        <taxon>Eukaryota</taxon>
        <taxon>Fungi</taxon>
        <taxon>Dikarya</taxon>
        <taxon>Ascomycota</taxon>
        <taxon>Pezizomycotina</taxon>
        <taxon>Sordariomycetes</taxon>
        <taxon>Sordariomycetidae</taxon>
        <taxon>Sordariales</taxon>
        <taxon>Chaetomiaceae</taxon>
        <taxon>Parathielavia</taxon>
    </lineage>
</organism>
<keyword evidence="1" id="KW-0472">Membrane</keyword>
<evidence type="ECO:0000313" key="2">
    <source>
        <dbReference type="EMBL" id="KAK4100571.1"/>
    </source>
</evidence>